<reference evidence="12" key="1">
    <citation type="submission" date="2020-06" db="EMBL/GenBank/DDBJ databases">
        <authorList>
            <person name="Ji K."/>
            <person name="Li J."/>
        </authorList>
    </citation>
    <scope>NUCLEOTIDE SEQUENCE</scope>
    <source>
        <strain evidence="12">JKM2019</strain>
        <tissue evidence="12">Whole body</tissue>
    </source>
</reference>
<dbReference type="PROSITE" id="PS50211">
    <property type="entry name" value="DENN"/>
    <property type="match status" value="1"/>
</dbReference>
<dbReference type="GO" id="GO:0042981">
    <property type="term" value="P:regulation of apoptotic process"/>
    <property type="evidence" value="ECO:0007669"/>
    <property type="project" value="TreeGrafter"/>
</dbReference>
<dbReference type="PANTHER" id="PTHR13008:SF7">
    <property type="entry name" value="MAP KINASE-ACTIVATING DEATH DOMAIN PROTEIN"/>
    <property type="match status" value="1"/>
</dbReference>
<dbReference type="GO" id="GO:0006915">
    <property type="term" value="P:apoptotic process"/>
    <property type="evidence" value="ECO:0007669"/>
    <property type="project" value="UniProtKB-KW"/>
</dbReference>
<dbReference type="Gene3D" id="3.40.50.11500">
    <property type="match status" value="1"/>
</dbReference>
<feature type="compositionally biased region" description="Low complexity" evidence="10">
    <location>
        <begin position="729"/>
        <end position="741"/>
    </location>
</feature>
<keyword evidence="8" id="KW-0053">Apoptosis</keyword>
<keyword evidence="7" id="KW-0344">Guanine-nucleotide releasing factor</keyword>
<feature type="domain" description="UDENN" evidence="11">
    <location>
        <begin position="15"/>
        <end position="517"/>
    </location>
</feature>
<evidence type="ECO:0000256" key="7">
    <source>
        <dbReference type="ARBA" id="ARBA00022658"/>
    </source>
</evidence>
<feature type="region of interest" description="Disordered" evidence="10">
    <location>
        <begin position="640"/>
        <end position="671"/>
    </location>
</feature>
<evidence type="ECO:0000256" key="9">
    <source>
        <dbReference type="ARBA" id="ARBA00023136"/>
    </source>
</evidence>
<evidence type="ECO:0000256" key="2">
    <source>
        <dbReference type="ARBA" id="ARBA00004496"/>
    </source>
</evidence>
<dbReference type="InterPro" id="IPR005112">
    <property type="entry name" value="dDENN_dom"/>
</dbReference>
<dbReference type="Pfam" id="PF03456">
    <property type="entry name" value="uDENN"/>
    <property type="match status" value="1"/>
</dbReference>
<keyword evidence="5" id="KW-1003">Cell membrane</keyword>
<evidence type="ECO:0000256" key="10">
    <source>
        <dbReference type="SAM" id="MobiDB-lite"/>
    </source>
</evidence>
<dbReference type="InterPro" id="IPR001194">
    <property type="entry name" value="cDENN_dom"/>
</dbReference>
<dbReference type="GO" id="GO:0005085">
    <property type="term" value="F:guanyl-nucleotide exchange factor activity"/>
    <property type="evidence" value="ECO:0007669"/>
    <property type="project" value="UniProtKB-KW"/>
</dbReference>
<dbReference type="SMART" id="SM00799">
    <property type="entry name" value="DENN"/>
    <property type="match status" value="1"/>
</dbReference>
<organism evidence="12">
    <name type="scientific">Dermatophagoides farinae</name>
    <name type="common">American house dust mite</name>
    <dbReference type="NCBI Taxonomy" id="6954"/>
    <lineage>
        <taxon>Eukaryota</taxon>
        <taxon>Metazoa</taxon>
        <taxon>Ecdysozoa</taxon>
        <taxon>Arthropoda</taxon>
        <taxon>Chelicerata</taxon>
        <taxon>Arachnida</taxon>
        <taxon>Acari</taxon>
        <taxon>Acariformes</taxon>
        <taxon>Sarcoptiformes</taxon>
        <taxon>Astigmata</taxon>
        <taxon>Psoroptidia</taxon>
        <taxon>Analgoidea</taxon>
        <taxon>Pyroglyphidae</taxon>
        <taxon>Dermatophagoidinae</taxon>
        <taxon>Dermatophagoides</taxon>
    </lineage>
</organism>
<dbReference type="InterPro" id="IPR057469">
    <property type="entry name" value="PH_MADD"/>
</dbReference>
<dbReference type="InterPro" id="IPR037516">
    <property type="entry name" value="Tripartite_DENN"/>
</dbReference>
<dbReference type="EMBL" id="SDOV01000007">
    <property type="protein sequence ID" value="KAH7638983.1"/>
    <property type="molecule type" value="Genomic_DNA"/>
</dbReference>
<dbReference type="Pfam" id="PF25328">
    <property type="entry name" value="PH_MADD"/>
    <property type="match status" value="1"/>
</dbReference>
<feature type="region of interest" description="Disordered" evidence="10">
    <location>
        <begin position="834"/>
        <end position="867"/>
    </location>
</feature>
<dbReference type="InterPro" id="IPR043153">
    <property type="entry name" value="DENN_C"/>
</dbReference>
<name>A0A9D4NVA7_DERFA</name>
<gene>
    <name evidence="12" type="ORF">HUG17_3016</name>
</gene>
<dbReference type="FunFam" id="3.40.50.11500:FF:000002">
    <property type="entry name" value="MAP kinase-activating death domain protein-like Protein"/>
    <property type="match status" value="1"/>
</dbReference>
<dbReference type="InterPro" id="IPR005113">
    <property type="entry name" value="uDENN_dom"/>
</dbReference>
<feature type="region of interest" description="Disordered" evidence="10">
    <location>
        <begin position="728"/>
        <end position="750"/>
    </location>
</feature>
<evidence type="ECO:0000256" key="3">
    <source>
        <dbReference type="ARBA" id="ARBA00005978"/>
    </source>
</evidence>
<feature type="region of interest" description="Disordered" evidence="10">
    <location>
        <begin position="402"/>
        <end position="432"/>
    </location>
</feature>
<dbReference type="GO" id="GO:0005886">
    <property type="term" value="C:plasma membrane"/>
    <property type="evidence" value="ECO:0007669"/>
    <property type="project" value="UniProtKB-SubCell"/>
</dbReference>
<feature type="compositionally biased region" description="Low complexity" evidence="10">
    <location>
        <begin position="409"/>
        <end position="422"/>
    </location>
</feature>
<dbReference type="Proteomes" id="UP000828236">
    <property type="component" value="Unassembled WGS sequence"/>
</dbReference>
<keyword evidence="6" id="KW-0963">Cytoplasm</keyword>
<protein>
    <recommendedName>
        <fullName evidence="4">MAP kinase-activating death domain protein</fullName>
    </recommendedName>
</protein>
<dbReference type="GO" id="GO:0005829">
    <property type="term" value="C:cytosol"/>
    <property type="evidence" value="ECO:0007669"/>
    <property type="project" value="TreeGrafter"/>
</dbReference>
<evidence type="ECO:0000256" key="1">
    <source>
        <dbReference type="ARBA" id="ARBA00004236"/>
    </source>
</evidence>
<sequence length="1543" mass="174977">MADCVKKYFSPRLLDYIVIVGTRTPSATQSVQLPQLLRRYPPEDHKDFPLSPDVVFFCQPEGCINTDIRRLSQRDTNSFVFALTEKDTSRVRYGICMNFHLRTPYCSTKSSDDDENSNSGDGSRSHRCLSLISLCIISHHPFFSTFRECLTTLRKMIFMFSQRNRDKKHRRDLVWTLLTTRFEPDFTKILPENVLNDVCEIETWCLRLLSSPVPVPGKTKVELEILDPEIRPPLVLALPDHTRFSLIDFPLHLPLELLGVETCLKVITMIMMEHKIVIQSRDYNALSMSVMAFVTIIYPFEYMFPVIPLLPTCMNSAEQLLLAPTPFIIGVPSSFLLYKKNFKLPDDVWLVDLDTNKIIKPTAADDLPPLPEPEGSTLKNHFKQVLASMSITNPAQLRMQQQSNNFTHQQQQQQKQKQQQQQGSNRSFDPLSFGNDVDSVDIAARIAMVKFFNSNGILLNFSEYTRTIRLFPRPVVAFQINSFLHSRPKSSVFLTKFVQTQAVEFFAEWSLCPDNVAFIRVQNGVYDPSIIGDKAKWYSHQLDAINFRVCSGGANCKLTKIFKESIEKEMNADSDDDDDDEDDDENDDDSVDEPSTSSSYSSLNEFVEQMCNANRINSEYLNVDIANTVAPVITARTKIRRKSSIQQPQPEIHKSSSSSSNSDSDDDDQQHEFKTTSLYEKTNITLPDLNQITSNLNKVTSESTETVEPITEISRSSTPKALENISYTSSSSIPNISPSNSLDKSSGTSTPTLTKAISISSVFTRSQSQTHRDSISGHSILDRLTHEAKDMAREAKAVAKEVVAKPAAQAGKKKFLAKLQDFGEPMKGQAKEFWRHSKEENEQQQQQQQQTQQSNVDNNYGLPLSSSSSSIISSMSSDFNGLADKTAGMLSGFFSKSNLAKVKERTQPFGPFPKGKKGLIEKSNLIRHTSAQNQQQQQQQQTIDQKNQNHSDNQLFLKDSINSVLEGEGIGWLKLSRLKKLMEDEQYRALVIQLLNKAMPRKIGPDDHIEDVQIPRNVWKGLLKVINAMIYGLEQNYFHHASSNSSSSGMASTFAILEIAHTHFWVKEMTAEEKASMAATTATCSQRSTPFGSNENLSKLSNVEQTIGDNQTSHELQSESKDTLGSIPKSNEISWKRNLMLNQLISFESDVLSDASPSCNASDAGSLTGLQGRQSRTSSVWSSKSSISAGFRYHGGALIGSIPMEIQRYYLFESVIGNNRSNLWDQMQFWEDVFLDAVSQERDLIGMDQGPGEMMSRYHTLSEIDKKRLEHEEDRLLATFLYNMTAFMIMVNIDRTEIKRKCRRLLGKCHIGLVYSAEINEVLDQIDYLHGNDIDLKPLSTRQIHRQTFTVHMGTDSMGDMMFMEVRDDGLILRSINGIIIERWWYERLVNMTYSPKNKVLCLWRRNGAHTQLHKYYTRKCKDLYYCIKESMERAVQNGTGTLPGTELGGEFPVQDMKSSEGGLLQVCMEGVGLLFANSKFFIRLENIRKCFTQKGGIFVIEEFNPKTRQIIQRKFRSQMADQICYAVLCVFSYIAAESRWLD</sequence>
<dbReference type="PANTHER" id="PTHR13008">
    <property type="entry name" value="MAP-KINASE ACTIVATING DEATH DOMAIN PROTEIN MADD /DENN/AEX-3 C.ELEGANS"/>
    <property type="match status" value="1"/>
</dbReference>
<keyword evidence="12" id="KW-0418">Kinase</keyword>
<keyword evidence="12" id="KW-0808">Transferase</keyword>
<evidence type="ECO:0000256" key="5">
    <source>
        <dbReference type="ARBA" id="ARBA00022475"/>
    </source>
</evidence>
<dbReference type="InterPro" id="IPR056574">
    <property type="entry name" value="Death_MADD"/>
</dbReference>
<dbReference type="GO" id="GO:0016301">
    <property type="term" value="F:kinase activity"/>
    <property type="evidence" value="ECO:0007669"/>
    <property type="project" value="UniProtKB-KW"/>
</dbReference>
<feature type="region of interest" description="Disordered" evidence="10">
    <location>
        <begin position="570"/>
        <end position="602"/>
    </location>
</feature>
<evidence type="ECO:0000256" key="8">
    <source>
        <dbReference type="ARBA" id="ARBA00022703"/>
    </source>
</evidence>
<dbReference type="SMART" id="SM00800">
    <property type="entry name" value="uDENN"/>
    <property type="match status" value="1"/>
</dbReference>
<evidence type="ECO:0000313" key="12">
    <source>
        <dbReference type="EMBL" id="KAH7638983.1"/>
    </source>
</evidence>
<accession>A0A9D4NVA7</accession>
<comment type="subcellular location">
    <subcellularLocation>
        <location evidence="1">Cell membrane</location>
    </subcellularLocation>
    <subcellularLocation>
        <location evidence="2">Cytoplasm</location>
    </subcellularLocation>
</comment>
<comment type="similarity">
    <text evidence="3">Belongs to the MADD family.</text>
</comment>
<dbReference type="Pfam" id="PF02141">
    <property type="entry name" value="DENN"/>
    <property type="match status" value="1"/>
</dbReference>
<feature type="compositionally biased region" description="Low complexity" evidence="10">
    <location>
        <begin position="843"/>
        <end position="853"/>
    </location>
</feature>
<dbReference type="Gene3D" id="3.30.450.200">
    <property type="match status" value="1"/>
</dbReference>
<dbReference type="GO" id="GO:0032483">
    <property type="term" value="P:regulation of Rab protein signal transduction"/>
    <property type="evidence" value="ECO:0007669"/>
    <property type="project" value="TreeGrafter"/>
</dbReference>
<dbReference type="SMART" id="SM00801">
    <property type="entry name" value="dDENN"/>
    <property type="match status" value="1"/>
</dbReference>
<keyword evidence="9" id="KW-0472">Membrane</keyword>
<dbReference type="Pfam" id="PF23629">
    <property type="entry name" value="Death_MADD"/>
    <property type="match status" value="1"/>
</dbReference>
<comment type="caution">
    <text evidence="12">The sequence shown here is derived from an EMBL/GenBank/DDBJ whole genome shotgun (WGS) entry which is preliminary data.</text>
</comment>
<proteinExistence type="inferred from homology"/>
<evidence type="ECO:0000259" key="11">
    <source>
        <dbReference type="PROSITE" id="PS50211"/>
    </source>
</evidence>
<dbReference type="InterPro" id="IPR039980">
    <property type="entry name" value="MADD"/>
</dbReference>
<evidence type="ECO:0000256" key="6">
    <source>
        <dbReference type="ARBA" id="ARBA00022490"/>
    </source>
</evidence>
<feature type="compositionally biased region" description="Acidic residues" evidence="10">
    <location>
        <begin position="572"/>
        <end position="592"/>
    </location>
</feature>
<reference evidence="12" key="2">
    <citation type="journal article" date="2021" name="World Allergy Organ. J.">
        <title>Chromosome-level assembly of Dermatophagoides farinae genome and transcriptome reveals two novel allergens Der f 37 and Der f 39.</title>
        <authorList>
            <person name="Chen J."/>
            <person name="Cai Z."/>
            <person name="Fan D."/>
            <person name="Hu J."/>
            <person name="Hou Y."/>
            <person name="He Y."/>
            <person name="Zhang Z."/>
            <person name="Zhao Z."/>
            <person name="Gao P."/>
            <person name="Hu W."/>
            <person name="Sun J."/>
            <person name="Li J."/>
            <person name="Ji K."/>
        </authorList>
    </citation>
    <scope>NUCLEOTIDE SEQUENCE</scope>
    <source>
        <strain evidence="12">JKM2019</strain>
    </source>
</reference>
<evidence type="ECO:0000256" key="4">
    <source>
        <dbReference type="ARBA" id="ARBA00017868"/>
    </source>
</evidence>